<gene>
    <name evidence="1" type="ORF">NS331_05200</name>
</gene>
<protein>
    <recommendedName>
        <fullName evidence="3">Nucleoside-diphosphate-sugar epimerase</fullName>
    </recommendedName>
</protein>
<proteinExistence type="predicted"/>
<keyword evidence="2" id="KW-1185">Reference proteome</keyword>
<organism evidence="1 2">
    <name type="scientific">Pseudacidovorax intermedius</name>
    <dbReference type="NCBI Taxonomy" id="433924"/>
    <lineage>
        <taxon>Bacteria</taxon>
        <taxon>Pseudomonadati</taxon>
        <taxon>Pseudomonadota</taxon>
        <taxon>Betaproteobacteria</taxon>
        <taxon>Burkholderiales</taxon>
        <taxon>Comamonadaceae</taxon>
        <taxon>Pseudacidovorax</taxon>
    </lineage>
</organism>
<dbReference type="EMBL" id="LDSL01000034">
    <property type="protein sequence ID" value="KTT25244.1"/>
    <property type="molecule type" value="Genomic_DNA"/>
</dbReference>
<evidence type="ECO:0008006" key="3">
    <source>
        <dbReference type="Google" id="ProtNLM"/>
    </source>
</evidence>
<comment type="caution">
    <text evidence="1">The sequence shown here is derived from an EMBL/GenBank/DDBJ whole genome shotgun (WGS) entry which is preliminary data.</text>
</comment>
<dbReference type="Proteomes" id="UP000072741">
    <property type="component" value="Unassembled WGS sequence"/>
</dbReference>
<dbReference type="OrthoDB" id="8857578at2"/>
<evidence type="ECO:0000313" key="1">
    <source>
        <dbReference type="EMBL" id="KTT25244.1"/>
    </source>
</evidence>
<dbReference type="AlphaFoldDB" id="A0A147H5I1"/>
<sequence>MALDPLQALQAASRPVARPPALQSLLIAGATGLLGAELVHRLGGGGGYARVGVLAGQLLREGLRGIQPVVVPGDRPPAEWPRVPVDIGIVAFDPPRLHHGRERALWAADPAQLPAIAAWLRACGAHTLAVVQPHDAGRLPDALKRGLASLDEHALAGLGFERLLLFRAARKPTSSVRGLLPGLAAWMLSTLRFMVPATDRPVRAIKVAELLDEALRIAPPGVHVAAPEVVWAASQQDARTVAARWLLGEAPDGSEAPRPARDAWKAP</sequence>
<accession>A0A147H5I1</accession>
<dbReference type="PATRIC" id="fig|433924.3.peg.2904"/>
<dbReference type="RefSeq" id="WP_058640947.1">
    <property type="nucleotide sequence ID" value="NZ_LDSL01000034.1"/>
</dbReference>
<reference evidence="1 2" key="1">
    <citation type="journal article" date="2016" name="Front. Microbiol.">
        <title>Genomic Resource of Rice Seed Associated Bacteria.</title>
        <authorList>
            <person name="Midha S."/>
            <person name="Bansal K."/>
            <person name="Sharma S."/>
            <person name="Kumar N."/>
            <person name="Patil P.P."/>
            <person name="Chaudhry V."/>
            <person name="Patil P.B."/>
        </authorList>
    </citation>
    <scope>NUCLEOTIDE SEQUENCE [LARGE SCALE GENOMIC DNA]</scope>
    <source>
        <strain evidence="1 2">NS331</strain>
    </source>
</reference>
<name>A0A147H5I1_9BURK</name>
<evidence type="ECO:0000313" key="2">
    <source>
        <dbReference type="Proteomes" id="UP000072741"/>
    </source>
</evidence>